<comment type="caution">
    <text evidence="3">The sequence shown here is derived from an EMBL/GenBank/DDBJ whole genome shotgun (WGS) entry which is preliminary data.</text>
</comment>
<feature type="chain" id="PRO_5042461571" description="Cyanovirin-N domain-containing protein" evidence="1">
    <location>
        <begin position="24"/>
        <end position="182"/>
    </location>
</feature>
<evidence type="ECO:0000313" key="4">
    <source>
        <dbReference type="Proteomes" id="UP001275084"/>
    </source>
</evidence>
<evidence type="ECO:0000259" key="2">
    <source>
        <dbReference type="Pfam" id="PF08881"/>
    </source>
</evidence>
<dbReference type="InterPro" id="IPR036673">
    <property type="entry name" value="Cyanovirin-N_sf"/>
</dbReference>
<accession>A0AAJ0HQI6</accession>
<reference evidence="3" key="2">
    <citation type="submission" date="2023-06" db="EMBL/GenBank/DDBJ databases">
        <authorList>
            <consortium name="Lawrence Berkeley National Laboratory"/>
            <person name="Haridas S."/>
            <person name="Hensen N."/>
            <person name="Bonometti L."/>
            <person name="Westerberg I."/>
            <person name="Brannstrom I.O."/>
            <person name="Guillou S."/>
            <person name="Cros-Aarteil S."/>
            <person name="Calhoun S."/>
            <person name="Kuo A."/>
            <person name="Mondo S."/>
            <person name="Pangilinan J."/>
            <person name="Riley R."/>
            <person name="Labutti K."/>
            <person name="Andreopoulos B."/>
            <person name="Lipzen A."/>
            <person name="Chen C."/>
            <person name="Yanf M."/>
            <person name="Daum C."/>
            <person name="Ng V."/>
            <person name="Clum A."/>
            <person name="Steindorff A."/>
            <person name="Ohm R."/>
            <person name="Martin F."/>
            <person name="Silar P."/>
            <person name="Natvig D."/>
            <person name="Lalanne C."/>
            <person name="Gautier V."/>
            <person name="Ament-Velasquez S.L."/>
            <person name="Kruys A."/>
            <person name="Hutchinson M.I."/>
            <person name="Powell A.J."/>
            <person name="Barry K."/>
            <person name="Miller A.N."/>
            <person name="Grigoriev I.V."/>
            <person name="Debuchy R."/>
            <person name="Gladieux P."/>
            <person name="Thoren M.H."/>
            <person name="Johannesson H."/>
        </authorList>
    </citation>
    <scope>NUCLEOTIDE SEQUENCE</scope>
    <source>
        <strain evidence="3">CBS 955.72</strain>
    </source>
</reference>
<sequence>MQLYQPLSFLLLAILSTVPAVAGGGFMDVCEPQTIQGRTDGTTMWLDAQCTTKINSIHCPSLDLNTCYQNVNAALSIKPSASAMNKGRFFETCSNCTINVQSTAPKAAFLNCACIDNSRKNSAQASIDLSKLYHSFLPRSLQVLIHGSDIGVQSEDGGLACGAWNGILRDSCATSTCTSGQC</sequence>
<dbReference type="Proteomes" id="UP001275084">
    <property type="component" value="Unassembled WGS sequence"/>
</dbReference>
<evidence type="ECO:0000313" key="3">
    <source>
        <dbReference type="EMBL" id="KAK3359472.1"/>
    </source>
</evidence>
<proteinExistence type="predicted"/>
<reference evidence="3" key="1">
    <citation type="journal article" date="2023" name="Mol. Phylogenet. Evol.">
        <title>Genome-scale phylogeny and comparative genomics of the fungal order Sordariales.</title>
        <authorList>
            <person name="Hensen N."/>
            <person name="Bonometti L."/>
            <person name="Westerberg I."/>
            <person name="Brannstrom I.O."/>
            <person name="Guillou S."/>
            <person name="Cros-Aarteil S."/>
            <person name="Calhoun S."/>
            <person name="Haridas S."/>
            <person name="Kuo A."/>
            <person name="Mondo S."/>
            <person name="Pangilinan J."/>
            <person name="Riley R."/>
            <person name="LaButti K."/>
            <person name="Andreopoulos B."/>
            <person name="Lipzen A."/>
            <person name="Chen C."/>
            <person name="Yan M."/>
            <person name="Daum C."/>
            <person name="Ng V."/>
            <person name="Clum A."/>
            <person name="Steindorff A."/>
            <person name="Ohm R.A."/>
            <person name="Martin F."/>
            <person name="Silar P."/>
            <person name="Natvig D.O."/>
            <person name="Lalanne C."/>
            <person name="Gautier V."/>
            <person name="Ament-Velasquez S.L."/>
            <person name="Kruys A."/>
            <person name="Hutchinson M.I."/>
            <person name="Powell A.J."/>
            <person name="Barry K."/>
            <person name="Miller A.N."/>
            <person name="Grigoriev I.V."/>
            <person name="Debuchy R."/>
            <person name="Gladieux P."/>
            <person name="Hiltunen Thoren M."/>
            <person name="Johannesson H."/>
        </authorList>
    </citation>
    <scope>NUCLEOTIDE SEQUENCE</scope>
    <source>
        <strain evidence="3">CBS 955.72</strain>
    </source>
</reference>
<feature type="signal peptide" evidence="1">
    <location>
        <begin position="1"/>
        <end position="23"/>
    </location>
</feature>
<dbReference type="SUPFAM" id="SSF51322">
    <property type="entry name" value="Cyanovirin-N"/>
    <property type="match status" value="1"/>
</dbReference>
<protein>
    <recommendedName>
        <fullName evidence="2">Cyanovirin-N domain-containing protein</fullName>
    </recommendedName>
</protein>
<organism evidence="3 4">
    <name type="scientific">Lasiosphaeria hispida</name>
    <dbReference type="NCBI Taxonomy" id="260671"/>
    <lineage>
        <taxon>Eukaryota</taxon>
        <taxon>Fungi</taxon>
        <taxon>Dikarya</taxon>
        <taxon>Ascomycota</taxon>
        <taxon>Pezizomycotina</taxon>
        <taxon>Sordariomycetes</taxon>
        <taxon>Sordariomycetidae</taxon>
        <taxon>Sordariales</taxon>
        <taxon>Lasiosphaeriaceae</taxon>
        <taxon>Lasiosphaeria</taxon>
    </lineage>
</organism>
<dbReference type="Gene3D" id="2.30.60.10">
    <property type="entry name" value="Cyanovirin-N"/>
    <property type="match status" value="1"/>
</dbReference>
<dbReference type="Pfam" id="PF08881">
    <property type="entry name" value="CVNH"/>
    <property type="match status" value="1"/>
</dbReference>
<keyword evidence="4" id="KW-1185">Reference proteome</keyword>
<dbReference type="InterPro" id="IPR011058">
    <property type="entry name" value="Cyanovirin-N"/>
</dbReference>
<keyword evidence="1" id="KW-0732">Signal</keyword>
<name>A0AAJ0HQI6_9PEZI</name>
<feature type="domain" description="Cyanovirin-N" evidence="2">
    <location>
        <begin position="28"/>
        <end position="131"/>
    </location>
</feature>
<dbReference type="EMBL" id="JAUIQD010000002">
    <property type="protein sequence ID" value="KAK3359472.1"/>
    <property type="molecule type" value="Genomic_DNA"/>
</dbReference>
<evidence type="ECO:0000256" key="1">
    <source>
        <dbReference type="SAM" id="SignalP"/>
    </source>
</evidence>
<dbReference type="AlphaFoldDB" id="A0AAJ0HQI6"/>
<gene>
    <name evidence="3" type="ORF">B0T25DRAFT_99408</name>
</gene>